<dbReference type="InterPro" id="IPR036390">
    <property type="entry name" value="WH_DNA-bd_sf"/>
</dbReference>
<dbReference type="RefSeq" id="WP_130446450.1">
    <property type="nucleotide sequence ID" value="NZ_SHKR01000013.1"/>
</dbReference>
<evidence type="ECO:0000313" key="5">
    <source>
        <dbReference type="EMBL" id="RZU14282.1"/>
    </source>
</evidence>
<dbReference type="Proteomes" id="UP000292027">
    <property type="component" value="Unassembled WGS sequence"/>
</dbReference>
<dbReference type="PANTHER" id="PTHR33204:SF18">
    <property type="entry name" value="TRANSCRIPTIONAL REGULATORY PROTEIN"/>
    <property type="match status" value="1"/>
</dbReference>
<dbReference type="Gene3D" id="1.10.10.10">
    <property type="entry name" value="Winged helix-like DNA-binding domain superfamily/Winged helix DNA-binding domain"/>
    <property type="match status" value="1"/>
</dbReference>
<keyword evidence="2" id="KW-0238">DNA-binding</keyword>
<dbReference type="PANTHER" id="PTHR33204">
    <property type="entry name" value="TRANSCRIPTIONAL REGULATOR, MARR FAMILY"/>
    <property type="match status" value="1"/>
</dbReference>
<dbReference type="GO" id="GO:0003677">
    <property type="term" value="F:DNA binding"/>
    <property type="evidence" value="ECO:0007669"/>
    <property type="project" value="UniProtKB-KW"/>
</dbReference>
<evidence type="ECO:0000313" key="6">
    <source>
        <dbReference type="Proteomes" id="UP000292027"/>
    </source>
</evidence>
<keyword evidence="6" id="KW-1185">Reference proteome</keyword>
<dbReference type="SUPFAM" id="SSF46785">
    <property type="entry name" value="Winged helix' DNA-binding domain"/>
    <property type="match status" value="1"/>
</dbReference>
<feature type="domain" description="HTH hxlR-type" evidence="4">
    <location>
        <begin position="11"/>
        <end position="110"/>
    </location>
</feature>
<dbReference type="EMBL" id="SHKR01000013">
    <property type="protein sequence ID" value="RZU14282.1"/>
    <property type="molecule type" value="Genomic_DNA"/>
</dbReference>
<evidence type="ECO:0000256" key="1">
    <source>
        <dbReference type="ARBA" id="ARBA00023015"/>
    </source>
</evidence>
<reference evidence="5 6" key="1">
    <citation type="journal article" date="2015" name="Stand. Genomic Sci.">
        <title>Genomic Encyclopedia of Bacterial and Archaeal Type Strains, Phase III: the genomes of soil and plant-associated and newly described type strains.</title>
        <authorList>
            <person name="Whitman W.B."/>
            <person name="Woyke T."/>
            <person name="Klenk H.P."/>
            <person name="Zhou Y."/>
            <person name="Lilburn T.G."/>
            <person name="Beck B.J."/>
            <person name="De Vos P."/>
            <person name="Vandamme P."/>
            <person name="Eisen J.A."/>
            <person name="Garrity G."/>
            <person name="Hugenholtz P."/>
            <person name="Kyrpides N.C."/>
        </authorList>
    </citation>
    <scope>NUCLEOTIDE SEQUENCE [LARGE SCALE GENOMIC DNA]</scope>
    <source>
        <strain evidence="5 6">VKM Ac-2540</strain>
    </source>
</reference>
<dbReference type="OrthoDB" id="9792527at2"/>
<dbReference type="InterPro" id="IPR002577">
    <property type="entry name" value="HTH_HxlR"/>
</dbReference>
<comment type="caution">
    <text evidence="5">The sequence shown here is derived from an EMBL/GenBank/DDBJ whole genome shotgun (WGS) entry which is preliminary data.</text>
</comment>
<dbReference type="PROSITE" id="PS51118">
    <property type="entry name" value="HTH_HXLR"/>
    <property type="match status" value="1"/>
</dbReference>
<dbReference type="AlphaFoldDB" id="A0A4Q7WV32"/>
<keyword evidence="3" id="KW-0804">Transcription</keyword>
<accession>A0A4Q7WV32</accession>
<organism evidence="5 6">
    <name type="scientific">Kribbella rubisoli</name>
    <dbReference type="NCBI Taxonomy" id="3075929"/>
    <lineage>
        <taxon>Bacteria</taxon>
        <taxon>Bacillati</taxon>
        <taxon>Actinomycetota</taxon>
        <taxon>Actinomycetes</taxon>
        <taxon>Propionibacteriales</taxon>
        <taxon>Kribbellaceae</taxon>
        <taxon>Kribbella</taxon>
    </lineage>
</organism>
<evidence type="ECO:0000256" key="3">
    <source>
        <dbReference type="ARBA" id="ARBA00023163"/>
    </source>
</evidence>
<evidence type="ECO:0000256" key="2">
    <source>
        <dbReference type="ARBA" id="ARBA00023125"/>
    </source>
</evidence>
<gene>
    <name evidence="5" type="ORF">EV645_5153</name>
</gene>
<dbReference type="Pfam" id="PF01638">
    <property type="entry name" value="HxlR"/>
    <property type="match status" value="1"/>
</dbReference>
<evidence type="ECO:0000259" key="4">
    <source>
        <dbReference type="PROSITE" id="PS51118"/>
    </source>
</evidence>
<keyword evidence="1" id="KW-0805">Transcription regulation</keyword>
<proteinExistence type="predicted"/>
<dbReference type="InterPro" id="IPR036388">
    <property type="entry name" value="WH-like_DNA-bd_sf"/>
</dbReference>
<protein>
    <submittedName>
        <fullName evidence="5">HxlR family transcriptional regulator</fullName>
    </submittedName>
</protein>
<sequence>MSTRTAGRPNCSIARALDLLRDRWTFLILREAHLGTTRFADFRDVLGIAPNILTNRLTAMVDAGLLERREYRAERERTRCDYHLTPAGEDLKIVLAALQQWGDVHVPRDQGPTVVRHAKSGERVDVSFTTESGIRVPASEVSFDPVPGSTADRSDWR</sequence>
<name>A0A4Q7WV32_9ACTN</name>